<dbReference type="Proteomes" id="UP000222523">
    <property type="component" value="Unassembled WGS sequence"/>
</dbReference>
<proteinExistence type="predicted"/>
<evidence type="ECO:0000313" key="3">
    <source>
        <dbReference type="Proteomes" id="UP000222523"/>
    </source>
</evidence>
<keyword evidence="1" id="KW-1133">Transmembrane helix</keyword>
<organism evidence="2 3">
    <name type="scientific">Nostoc linckia z7</name>
    <dbReference type="NCBI Taxonomy" id="1628745"/>
    <lineage>
        <taxon>Bacteria</taxon>
        <taxon>Bacillati</taxon>
        <taxon>Cyanobacteriota</taxon>
        <taxon>Cyanophyceae</taxon>
        <taxon>Nostocales</taxon>
        <taxon>Nostocaceae</taxon>
        <taxon>Nostoc</taxon>
    </lineage>
</organism>
<dbReference type="RefSeq" id="WP_099072405.1">
    <property type="nucleotide sequence ID" value="NZ_LAHC01000163.1"/>
</dbReference>
<protein>
    <submittedName>
        <fullName evidence="2">Uncharacterized protein</fullName>
    </submittedName>
</protein>
<keyword evidence="1" id="KW-0472">Membrane</keyword>
<sequence length="104" mass="11519">MEDNTLKAGWIKINPDGSLTRDYYAGDWRGEPNEFAIKNAIEATGADISPLTALRSLENNMSDSLKKAEKQILDTRANRVNNICFAMLILLYAIGVGIALKYLV</sequence>
<name>A0ABX4KDH9_NOSLI</name>
<keyword evidence="3" id="KW-1185">Reference proteome</keyword>
<evidence type="ECO:0000313" key="2">
    <source>
        <dbReference type="EMBL" id="PHJ87179.1"/>
    </source>
</evidence>
<feature type="transmembrane region" description="Helical" evidence="1">
    <location>
        <begin position="80"/>
        <end position="103"/>
    </location>
</feature>
<dbReference type="EMBL" id="LAHC01000163">
    <property type="protein sequence ID" value="PHJ87179.1"/>
    <property type="molecule type" value="Genomic_DNA"/>
</dbReference>
<gene>
    <name evidence="2" type="ORF">VF04_34960</name>
</gene>
<reference evidence="2 3" key="1">
    <citation type="submission" date="2015-02" db="EMBL/GenBank/DDBJ databases">
        <title>Nostoc linckia genome annotation.</title>
        <authorList>
            <person name="Zhou Z."/>
        </authorList>
    </citation>
    <scope>NUCLEOTIDE SEQUENCE [LARGE SCALE GENOMIC DNA]</scope>
    <source>
        <strain evidence="3">z7</strain>
    </source>
</reference>
<comment type="caution">
    <text evidence="2">The sequence shown here is derived from an EMBL/GenBank/DDBJ whole genome shotgun (WGS) entry which is preliminary data.</text>
</comment>
<evidence type="ECO:0000256" key="1">
    <source>
        <dbReference type="SAM" id="Phobius"/>
    </source>
</evidence>
<keyword evidence="1" id="KW-0812">Transmembrane</keyword>
<accession>A0ABX4KDH9</accession>